<dbReference type="GO" id="GO:0005524">
    <property type="term" value="F:ATP binding"/>
    <property type="evidence" value="ECO:0007669"/>
    <property type="project" value="UniProtKB-UniRule"/>
</dbReference>
<dbReference type="Pfam" id="PF10509">
    <property type="entry name" value="GalKase_gal_bdg"/>
    <property type="match status" value="1"/>
</dbReference>
<dbReference type="HAMAP" id="MF_00246">
    <property type="entry name" value="Galactokinase"/>
    <property type="match status" value="1"/>
</dbReference>
<comment type="subcellular location">
    <subcellularLocation>
        <location evidence="11">Cytoplasm</location>
    </subcellularLocation>
</comment>
<comment type="catalytic activity">
    <reaction evidence="11">
        <text>alpha-D-galactose + ATP = alpha-D-galactose 1-phosphate + ADP + H(+)</text>
        <dbReference type="Rhea" id="RHEA:13553"/>
        <dbReference type="ChEBI" id="CHEBI:15378"/>
        <dbReference type="ChEBI" id="CHEBI:28061"/>
        <dbReference type="ChEBI" id="CHEBI:30616"/>
        <dbReference type="ChEBI" id="CHEBI:58336"/>
        <dbReference type="ChEBI" id="CHEBI:456216"/>
        <dbReference type="EC" id="2.7.1.6"/>
    </reaction>
</comment>
<dbReference type="PIRSF" id="PIRSF000530">
    <property type="entry name" value="Galactokinase"/>
    <property type="match status" value="1"/>
</dbReference>
<feature type="domain" description="GHMP kinase C-terminal" evidence="14">
    <location>
        <begin position="300"/>
        <end position="378"/>
    </location>
</feature>
<dbReference type="FunFam" id="3.30.230.10:FF:000017">
    <property type="entry name" value="Galactokinase"/>
    <property type="match status" value="1"/>
</dbReference>
<evidence type="ECO:0000256" key="7">
    <source>
        <dbReference type="ARBA" id="ARBA00022840"/>
    </source>
</evidence>
<evidence type="ECO:0000256" key="8">
    <source>
        <dbReference type="ARBA" id="ARBA00022842"/>
    </source>
</evidence>
<dbReference type="UniPathway" id="UPA00214"/>
<comment type="similarity">
    <text evidence="1 11">Belongs to the GHMP kinase family. GalK subfamily.</text>
</comment>
<reference evidence="16 17" key="1">
    <citation type="journal article" date="2015" name="Genome Announc.">
        <title>Expanding the biotechnology potential of lactobacilli through comparative genomics of 213 strains and associated genera.</title>
        <authorList>
            <person name="Sun Z."/>
            <person name="Harris H.M."/>
            <person name="McCann A."/>
            <person name="Guo C."/>
            <person name="Argimon S."/>
            <person name="Zhang W."/>
            <person name="Yang X."/>
            <person name="Jeffery I.B."/>
            <person name="Cooney J.C."/>
            <person name="Kagawa T.F."/>
            <person name="Liu W."/>
            <person name="Song Y."/>
            <person name="Salvetti E."/>
            <person name="Wrobel A."/>
            <person name="Rasinkangas P."/>
            <person name="Parkhill J."/>
            <person name="Rea M.C."/>
            <person name="O'Sullivan O."/>
            <person name="Ritari J."/>
            <person name="Douillard F.P."/>
            <person name="Paul Ross R."/>
            <person name="Yang R."/>
            <person name="Briner A.E."/>
            <person name="Felis G.E."/>
            <person name="de Vos W.M."/>
            <person name="Barrangou R."/>
            <person name="Klaenhammer T.R."/>
            <person name="Caufield P.W."/>
            <person name="Cui Y."/>
            <person name="Zhang H."/>
            <person name="O'Toole P.W."/>
        </authorList>
    </citation>
    <scope>NUCLEOTIDE SEQUENCE [LARGE SCALE GENOMIC DNA]</scope>
    <source>
        <strain evidence="16 17">DSM 15353</strain>
    </source>
</reference>
<dbReference type="InterPro" id="IPR019741">
    <property type="entry name" value="Galactokinase_CS"/>
</dbReference>
<dbReference type="AlphaFoldDB" id="A0A0R2JZ32"/>
<feature type="site" description="Transition state stabilizer" evidence="11">
    <location>
        <position position="42"/>
    </location>
</feature>
<dbReference type="Gene3D" id="3.30.230.10">
    <property type="match status" value="1"/>
</dbReference>
<dbReference type="Gene3D" id="3.30.70.890">
    <property type="entry name" value="GHMP kinase, C-terminal domain"/>
    <property type="match status" value="1"/>
</dbReference>
<proteinExistence type="inferred from homology"/>
<dbReference type="InterPro" id="IPR006206">
    <property type="entry name" value="Mevalonate/galactokinase"/>
</dbReference>
<dbReference type="InterPro" id="IPR000705">
    <property type="entry name" value="Galactokinase"/>
</dbReference>
<dbReference type="PANTHER" id="PTHR10457:SF7">
    <property type="entry name" value="GALACTOKINASE-RELATED"/>
    <property type="match status" value="1"/>
</dbReference>
<feature type="binding site" evidence="11">
    <location>
        <position position="82"/>
    </location>
    <ligand>
        <name>ATP</name>
        <dbReference type="ChEBI" id="CHEBI:30616"/>
    </ligand>
</feature>
<organism evidence="16 17">
    <name type="scientific">Ligilactobacillus acidipiscis</name>
    <dbReference type="NCBI Taxonomy" id="89059"/>
    <lineage>
        <taxon>Bacteria</taxon>
        <taxon>Bacillati</taxon>
        <taxon>Bacillota</taxon>
        <taxon>Bacilli</taxon>
        <taxon>Lactobacillales</taxon>
        <taxon>Lactobacillaceae</taxon>
        <taxon>Ligilactobacillus</taxon>
    </lineage>
</organism>
<dbReference type="GO" id="GO:0006012">
    <property type="term" value="P:galactose metabolic process"/>
    <property type="evidence" value="ECO:0007669"/>
    <property type="project" value="UniProtKB-UniRule"/>
</dbReference>
<dbReference type="Pfam" id="PF00288">
    <property type="entry name" value="GHMP_kinases_N"/>
    <property type="match status" value="1"/>
</dbReference>
<evidence type="ECO:0000256" key="9">
    <source>
        <dbReference type="ARBA" id="ARBA00023144"/>
    </source>
</evidence>
<dbReference type="GO" id="GO:0005829">
    <property type="term" value="C:cytosol"/>
    <property type="evidence" value="ECO:0007669"/>
    <property type="project" value="TreeGrafter"/>
</dbReference>
<evidence type="ECO:0000256" key="4">
    <source>
        <dbReference type="ARBA" id="ARBA00022723"/>
    </source>
</evidence>
<dbReference type="Proteomes" id="UP000051491">
    <property type="component" value="Unassembled WGS sequence"/>
</dbReference>
<evidence type="ECO:0000256" key="1">
    <source>
        <dbReference type="ARBA" id="ARBA00006566"/>
    </source>
</evidence>
<dbReference type="SUPFAM" id="SSF55060">
    <property type="entry name" value="GHMP Kinase, C-terminal domain"/>
    <property type="match status" value="1"/>
</dbReference>
<keyword evidence="7 11" id="KW-0067">ATP-binding</keyword>
<keyword evidence="3 11" id="KW-0808">Transferase</keyword>
<evidence type="ECO:0000256" key="12">
    <source>
        <dbReference type="NCBIfam" id="TIGR00131"/>
    </source>
</evidence>
<feature type="active site" description="Proton acceptor" evidence="11">
    <location>
        <position position="189"/>
    </location>
</feature>
<feature type="binding site" evidence="11">
    <location>
        <begin position="139"/>
        <end position="145"/>
    </location>
    <ligand>
        <name>ATP</name>
        <dbReference type="ChEBI" id="CHEBI:30616"/>
    </ligand>
</feature>
<evidence type="ECO:0000256" key="2">
    <source>
        <dbReference type="ARBA" id="ARBA00022490"/>
    </source>
</evidence>
<evidence type="ECO:0000256" key="11">
    <source>
        <dbReference type="HAMAP-Rule" id="MF_00246"/>
    </source>
</evidence>
<feature type="binding site" evidence="11">
    <location>
        <begin position="48"/>
        <end position="51"/>
    </location>
    <ligand>
        <name>substrate</name>
    </ligand>
</feature>
<evidence type="ECO:0000256" key="6">
    <source>
        <dbReference type="ARBA" id="ARBA00022777"/>
    </source>
</evidence>
<dbReference type="STRING" id="89059.LAC1533_1560"/>
<name>A0A0R2JZ32_9LACO</name>
<keyword evidence="10 11" id="KW-0119">Carbohydrate metabolism</keyword>
<evidence type="ECO:0000259" key="14">
    <source>
        <dbReference type="Pfam" id="PF08544"/>
    </source>
</evidence>
<dbReference type="InterPro" id="IPR013750">
    <property type="entry name" value="GHMP_kinase_C_dom"/>
</dbReference>
<gene>
    <name evidence="11" type="primary">galK</name>
    <name evidence="16" type="ORF">IV43_GL001611</name>
</gene>
<dbReference type="EMBL" id="JQBK01000050">
    <property type="protein sequence ID" value="KRN82510.1"/>
    <property type="molecule type" value="Genomic_DNA"/>
</dbReference>
<dbReference type="PATRIC" id="fig|89059.3.peg.1719"/>
<dbReference type="InterPro" id="IPR014721">
    <property type="entry name" value="Ribsml_uS5_D2-typ_fold_subgr"/>
</dbReference>
<keyword evidence="4 11" id="KW-0479">Metal-binding</keyword>
<dbReference type="InterPro" id="IPR022963">
    <property type="entry name" value="Galactokinase_bac"/>
</dbReference>
<dbReference type="FunFam" id="3.30.70.890:FF:000001">
    <property type="entry name" value="Galactokinase"/>
    <property type="match status" value="1"/>
</dbReference>
<protein>
    <recommendedName>
        <fullName evidence="11 12">Galactokinase</fullName>
        <ecNumber evidence="11 12">2.7.1.6</ecNumber>
    </recommendedName>
    <alternativeName>
        <fullName evidence="11">Galactose kinase</fullName>
    </alternativeName>
</protein>
<evidence type="ECO:0000256" key="5">
    <source>
        <dbReference type="ARBA" id="ARBA00022741"/>
    </source>
</evidence>
<dbReference type="PROSITE" id="PS00627">
    <property type="entry name" value="GHMP_KINASES_ATP"/>
    <property type="match status" value="1"/>
</dbReference>
<dbReference type="PRINTS" id="PR00473">
    <property type="entry name" value="GALCTOKINASE"/>
</dbReference>
<accession>A0A0R2JZ32</accession>
<evidence type="ECO:0000256" key="10">
    <source>
        <dbReference type="ARBA" id="ARBA00023277"/>
    </source>
</evidence>
<dbReference type="NCBIfam" id="TIGR00131">
    <property type="entry name" value="gal_kin"/>
    <property type="match status" value="1"/>
</dbReference>
<keyword evidence="2 11" id="KW-0963">Cytoplasm</keyword>
<feature type="binding site" evidence="11">
    <location>
        <position position="145"/>
    </location>
    <ligand>
        <name>Mg(2+)</name>
        <dbReference type="ChEBI" id="CHEBI:18420"/>
    </ligand>
</feature>
<keyword evidence="8 11" id="KW-0460">Magnesium</keyword>
<evidence type="ECO:0000313" key="16">
    <source>
        <dbReference type="EMBL" id="KRN82510.1"/>
    </source>
</evidence>
<sequence>MKMLSVYLKIWEALSMDKQELITAFTNIYQSKPSAEYFSPGRINLIGEHTDYNGGHVFPCAISLGIWGAVAKRTDRKVRLYSGNFTDLGVVEADLDSLEYSKKDSWANYAKGMIKFLQEAGHVLSSGLDIYINGNIPNGSGLSSSAALEMLIGSIVNDQFNLGIERLDLIKLGVKTENEFIGVNSGIMDQFAVGMGQKDHALLLDTNTLEYEVAPIDLKDHVIIIMNTNKRRELADSKYNERRAECEKALSELQTELDISSLGELDANTFDEYSYLIEDGNRLKRARHAVLENERTLRAKKLLQEGKLAEFGRLVNASHVSLEHDYEVTGKELDTLVHTAWQQDGVLGARMTGAGFGGCAIAIVASAQVPEFEKQVAAKYTTEIGYAPSFYEAKISDGTKVI</sequence>
<comment type="caution">
    <text evidence="16">The sequence shown here is derived from an EMBL/GenBank/DDBJ whole genome shotgun (WGS) entry which is preliminary data.</text>
</comment>
<dbReference type="PANTHER" id="PTHR10457">
    <property type="entry name" value="MEVALONATE KINASE/GALACTOKINASE"/>
    <property type="match status" value="1"/>
</dbReference>
<feature type="domain" description="Galactokinase N-terminal" evidence="15">
    <location>
        <begin position="24"/>
        <end position="72"/>
    </location>
</feature>
<comment type="pathway">
    <text evidence="11">Carbohydrate metabolism; galactose metabolism.</text>
</comment>
<dbReference type="InterPro" id="IPR019539">
    <property type="entry name" value="GalKase_N"/>
</dbReference>
<dbReference type="GO" id="GO:0000287">
    <property type="term" value="F:magnesium ion binding"/>
    <property type="evidence" value="ECO:0007669"/>
    <property type="project" value="UniProtKB-UniRule"/>
</dbReference>
<dbReference type="InterPro" id="IPR020568">
    <property type="entry name" value="Ribosomal_Su5_D2-typ_SF"/>
</dbReference>
<feature type="binding site" evidence="11">
    <location>
        <position position="239"/>
    </location>
    <ligand>
        <name>substrate</name>
    </ligand>
</feature>
<dbReference type="GO" id="GO:0004335">
    <property type="term" value="F:galactokinase activity"/>
    <property type="evidence" value="ECO:0007669"/>
    <property type="project" value="UniProtKB-UniRule"/>
</dbReference>
<keyword evidence="6 11" id="KW-0418">Kinase</keyword>
<dbReference type="PRINTS" id="PR00959">
    <property type="entry name" value="MEVGALKINASE"/>
</dbReference>
<evidence type="ECO:0000256" key="3">
    <source>
        <dbReference type="ARBA" id="ARBA00022679"/>
    </source>
</evidence>
<evidence type="ECO:0000259" key="15">
    <source>
        <dbReference type="Pfam" id="PF10509"/>
    </source>
</evidence>
<feature type="binding site" evidence="11">
    <location>
        <position position="177"/>
    </location>
    <ligand>
        <name>Mg(2+)</name>
        <dbReference type="ChEBI" id="CHEBI:18420"/>
    </ligand>
</feature>
<dbReference type="SUPFAM" id="SSF54211">
    <property type="entry name" value="Ribosomal protein S5 domain 2-like"/>
    <property type="match status" value="1"/>
</dbReference>
<dbReference type="PROSITE" id="PS00106">
    <property type="entry name" value="GALACTOKINASE"/>
    <property type="match status" value="1"/>
</dbReference>
<dbReference type="EC" id="2.7.1.6" evidence="11 12"/>
<evidence type="ECO:0000313" key="17">
    <source>
        <dbReference type="Proteomes" id="UP000051491"/>
    </source>
</evidence>
<keyword evidence="9 11" id="KW-0299">Galactose metabolism</keyword>
<feature type="domain" description="GHMP kinase N-terminal" evidence="13">
    <location>
        <begin position="108"/>
        <end position="196"/>
    </location>
</feature>
<dbReference type="InterPro" id="IPR006204">
    <property type="entry name" value="GHMP_kinase_N_dom"/>
</dbReference>
<keyword evidence="5 11" id="KW-0547">Nucleotide-binding</keyword>
<evidence type="ECO:0000259" key="13">
    <source>
        <dbReference type="Pfam" id="PF00288"/>
    </source>
</evidence>
<dbReference type="Pfam" id="PF08544">
    <property type="entry name" value="GHMP_kinases_C"/>
    <property type="match status" value="1"/>
</dbReference>
<dbReference type="NCBIfam" id="NF003705">
    <property type="entry name" value="PRK05322.1"/>
    <property type="match status" value="1"/>
</dbReference>
<dbReference type="InterPro" id="IPR006203">
    <property type="entry name" value="GHMP_knse_ATP-bd_CS"/>
</dbReference>
<comment type="function">
    <text evidence="11">Catalyzes the transfer of the gamma-phosphate of ATP to D-galactose to form alpha-D-galactose-1-phosphate (Gal-1-P).</text>
</comment>
<dbReference type="InterPro" id="IPR036554">
    <property type="entry name" value="GHMP_kinase_C_sf"/>
</dbReference>